<evidence type="ECO:0000256" key="2">
    <source>
        <dbReference type="ARBA" id="ARBA00004496"/>
    </source>
</evidence>
<dbReference type="EC" id="3.1.2.2" evidence="16"/>
<proteinExistence type="inferred from homology"/>
<evidence type="ECO:0000256" key="15">
    <source>
        <dbReference type="ARBA" id="ARBA00038456"/>
    </source>
</evidence>
<evidence type="ECO:0000256" key="4">
    <source>
        <dbReference type="ARBA" id="ARBA00022475"/>
    </source>
</evidence>
<dbReference type="SUPFAM" id="SSF54637">
    <property type="entry name" value="Thioesterase/thiol ester dehydrase-isomerase"/>
    <property type="match status" value="1"/>
</dbReference>
<keyword evidence="11" id="KW-0472">Membrane</keyword>
<comment type="catalytic activity">
    <reaction evidence="21">
        <text>decanoyl-CoA + H2O = decanoate + CoA + H(+)</text>
        <dbReference type="Rhea" id="RHEA:40059"/>
        <dbReference type="ChEBI" id="CHEBI:15377"/>
        <dbReference type="ChEBI" id="CHEBI:15378"/>
        <dbReference type="ChEBI" id="CHEBI:27689"/>
        <dbReference type="ChEBI" id="CHEBI:57287"/>
        <dbReference type="ChEBI" id="CHEBI:61430"/>
    </reaction>
    <physiologicalReaction direction="left-to-right" evidence="21">
        <dbReference type="Rhea" id="RHEA:40060"/>
    </physiologicalReaction>
</comment>
<dbReference type="OrthoDB" id="5505920at2"/>
<evidence type="ECO:0000256" key="24">
    <source>
        <dbReference type="SAM" id="MobiDB-lite"/>
    </source>
</evidence>
<feature type="compositionally biased region" description="Low complexity" evidence="24">
    <location>
        <begin position="67"/>
        <end position="87"/>
    </location>
</feature>
<keyword evidence="9" id="KW-0809">Transit peptide</keyword>
<evidence type="ECO:0000256" key="8">
    <source>
        <dbReference type="ARBA" id="ARBA00022832"/>
    </source>
</evidence>
<dbReference type="GO" id="GO:0005737">
    <property type="term" value="C:cytoplasm"/>
    <property type="evidence" value="ECO:0007669"/>
    <property type="project" value="UniProtKB-SubCell"/>
</dbReference>
<evidence type="ECO:0000256" key="20">
    <source>
        <dbReference type="ARBA" id="ARBA00047734"/>
    </source>
</evidence>
<evidence type="ECO:0000256" key="19">
    <source>
        <dbReference type="ARBA" id="ARBA00047588"/>
    </source>
</evidence>
<dbReference type="InterPro" id="IPR052365">
    <property type="entry name" value="THEM4/THEM5_acyl-CoA_thioest"/>
</dbReference>
<dbReference type="GO" id="GO:0016787">
    <property type="term" value="F:hydrolase activity"/>
    <property type="evidence" value="ECO:0007669"/>
    <property type="project" value="UniProtKB-KW"/>
</dbReference>
<accession>A0A345T1I0</accession>
<dbReference type="PANTHER" id="PTHR12418">
    <property type="entry name" value="ACYL-COENZYME A THIOESTERASE THEM4"/>
    <property type="match status" value="1"/>
</dbReference>
<evidence type="ECO:0000256" key="17">
    <source>
        <dbReference type="ARBA" id="ARBA00040123"/>
    </source>
</evidence>
<dbReference type="AlphaFoldDB" id="A0A345T1I0"/>
<dbReference type="InterPro" id="IPR029069">
    <property type="entry name" value="HotDog_dom_sf"/>
</dbReference>
<evidence type="ECO:0000256" key="1">
    <source>
        <dbReference type="ARBA" id="ARBA00004170"/>
    </source>
</evidence>
<dbReference type="GO" id="GO:0016020">
    <property type="term" value="C:membrane"/>
    <property type="evidence" value="ECO:0007669"/>
    <property type="project" value="UniProtKB-SubCell"/>
</dbReference>
<keyword evidence="4" id="KW-1003">Cell membrane</keyword>
<comment type="similarity">
    <text evidence="15">Belongs to the THEM4/THEM5 thioesterase family.</text>
</comment>
<comment type="catalytic activity">
    <reaction evidence="13">
        <text>(5Z,8Z,11Z,14Z)-eicosatetraenoyl-CoA + H2O = (5Z,8Z,11Z,14Z)-eicosatetraenoate + CoA + H(+)</text>
        <dbReference type="Rhea" id="RHEA:40151"/>
        <dbReference type="ChEBI" id="CHEBI:15377"/>
        <dbReference type="ChEBI" id="CHEBI:15378"/>
        <dbReference type="ChEBI" id="CHEBI:32395"/>
        <dbReference type="ChEBI" id="CHEBI:57287"/>
        <dbReference type="ChEBI" id="CHEBI:57368"/>
    </reaction>
    <physiologicalReaction direction="left-to-right" evidence="13">
        <dbReference type="Rhea" id="RHEA:40152"/>
    </physiologicalReaction>
</comment>
<evidence type="ECO:0000256" key="7">
    <source>
        <dbReference type="ARBA" id="ARBA00022801"/>
    </source>
</evidence>
<dbReference type="Gene3D" id="3.10.129.10">
    <property type="entry name" value="Hotdog Thioesterase"/>
    <property type="match status" value="1"/>
</dbReference>
<evidence type="ECO:0000256" key="14">
    <source>
        <dbReference type="ARBA" id="ARBA00037002"/>
    </source>
</evidence>
<comment type="subcellular location">
    <subcellularLocation>
        <location evidence="3">Cell projection</location>
        <location evidence="3">Ruffle membrane</location>
    </subcellularLocation>
    <subcellularLocation>
        <location evidence="2">Cytoplasm</location>
    </subcellularLocation>
    <subcellularLocation>
        <location evidence="1">Membrane</location>
        <topology evidence="1">Peripheral membrane protein</topology>
    </subcellularLocation>
</comment>
<evidence type="ECO:0000313" key="27">
    <source>
        <dbReference type="Proteomes" id="UP000249340"/>
    </source>
</evidence>
<comment type="catalytic activity">
    <reaction evidence="20">
        <text>hexadecanoyl-CoA + H2O = hexadecanoate + CoA + H(+)</text>
        <dbReference type="Rhea" id="RHEA:16645"/>
        <dbReference type="ChEBI" id="CHEBI:7896"/>
        <dbReference type="ChEBI" id="CHEBI:15377"/>
        <dbReference type="ChEBI" id="CHEBI:15378"/>
        <dbReference type="ChEBI" id="CHEBI:57287"/>
        <dbReference type="ChEBI" id="CHEBI:57379"/>
        <dbReference type="EC" id="3.1.2.2"/>
    </reaction>
    <physiologicalReaction direction="left-to-right" evidence="20">
        <dbReference type="Rhea" id="RHEA:16646"/>
    </physiologicalReaction>
</comment>
<keyword evidence="6" id="KW-0053">Apoptosis</keyword>
<sequence>MAPLWASRAAAPSSPLCGPPAFPSVPPRPRCLGALPGRAAWPRCCAGCRAWVKPLAGAEVGSTPVTGPTAPQAAEPPAADRAGARPATAPPPDAQPPVRHPEAPAPGTSLGSHYEHCFGCGPQQAHGLQLETRAGEGVEVTAEFTVKPVHQGGPGLAHGGVLVSAMDEALGALSWLLHTPAVTGRLETDFVRPVPVDTVLHIHARVTGVHGRKIYSTAEGRIGGPGGPVAIRAQALFVQVRLEHFTTHGRPEDIKAALDDPDLIKRARAFEVNP</sequence>
<feature type="domain" description="Thioesterase" evidence="25">
    <location>
        <begin position="155"/>
        <end position="223"/>
    </location>
</feature>
<feature type="region of interest" description="Disordered" evidence="24">
    <location>
        <begin position="63"/>
        <end position="109"/>
    </location>
</feature>
<evidence type="ECO:0000256" key="10">
    <source>
        <dbReference type="ARBA" id="ARBA00023098"/>
    </source>
</evidence>
<keyword evidence="7" id="KW-0378">Hydrolase</keyword>
<evidence type="ECO:0000256" key="16">
    <source>
        <dbReference type="ARBA" id="ARBA00038848"/>
    </source>
</evidence>
<evidence type="ECO:0000256" key="23">
    <source>
        <dbReference type="ARBA" id="ARBA00048180"/>
    </source>
</evidence>
<evidence type="ECO:0000256" key="5">
    <source>
        <dbReference type="ARBA" id="ARBA00022490"/>
    </source>
</evidence>
<evidence type="ECO:0000256" key="22">
    <source>
        <dbReference type="ARBA" id="ARBA00048074"/>
    </source>
</evidence>
<comment type="catalytic activity">
    <reaction evidence="19">
        <text>octanoyl-CoA + H2O = octanoate + CoA + H(+)</text>
        <dbReference type="Rhea" id="RHEA:30143"/>
        <dbReference type="ChEBI" id="CHEBI:15377"/>
        <dbReference type="ChEBI" id="CHEBI:15378"/>
        <dbReference type="ChEBI" id="CHEBI:25646"/>
        <dbReference type="ChEBI" id="CHEBI:57287"/>
        <dbReference type="ChEBI" id="CHEBI:57386"/>
    </reaction>
    <physiologicalReaction direction="left-to-right" evidence="19">
        <dbReference type="Rhea" id="RHEA:30144"/>
    </physiologicalReaction>
</comment>
<evidence type="ECO:0000313" key="26">
    <source>
        <dbReference type="EMBL" id="AXI79835.1"/>
    </source>
</evidence>
<evidence type="ECO:0000256" key="21">
    <source>
        <dbReference type="ARBA" id="ARBA00047969"/>
    </source>
</evidence>
<comment type="catalytic activity">
    <reaction evidence="14">
        <text>(9Z)-octadecenoyl-CoA + H2O = (9Z)-octadecenoate + CoA + H(+)</text>
        <dbReference type="Rhea" id="RHEA:40139"/>
        <dbReference type="ChEBI" id="CHEBI:15377"/>
        <dbReference type="ChEBI" id="CHEBI:15378"/>
        <dbReference type="ChEBI" id="CHEBI:30823"/>
        <dbReference type="ChEBI" id="CHEBI:57287"/>
        <dbReference type="ChEBI" id="CHEBI:57387"/>
    </reaction>
    <physiologicalReaction direction="left-to-right" evidence="14">
        <dbReference type="Rhea" id="RHEA:40140"/>
    </physiologicalReaction>
</comment>
<keyword evidence="27" id="KW-1185">Reference proteome</keyword>
<dbReference type="CDD" id="cd03443">
    <property type="entry name" value="PaaI_thioesterase"/>
    <property type="match status" value="1"/>
</dbReference>
<keyword evidence="8" id="KW-0276">Fatty acid metabolism</keyword>
<keyword evidence="10" id="KW-0443">Lipid metabolism</keyword>
<protein>
    <recommendedName>
        <fullName evidence="17">Acyl-coenzyme A thioesterase THEM4</fullName>
        <ecNumber evidence="16">3.1.2.2</ecNumber>
    </recommendedName>
    <alternativeName>
        <fullName evidence="18">Thioesterase superfamily member 4</fullName>
    </alternativeName>
</protein>
<reference evidence="27" key="1">
    <citation type="submission" date="2018-07" db="EMBL/GenBank/DDBJ databases">
        <title>Streptacidiphilus bronchialis DSM 106435 chromosome.</title>
        <authorList>
            <person name="Batra D."/>
            <person name="Gulvik C.A."/>
        </authorList>
    </citation>
    <scope>NUCLEOTIDE SEQUENCE [LARGE SCALE GENOMIC DNA]</scope>
    <source>
        <strain evidence="27">DSM 106435</strain>
    </source>
</reference>
<evidence type="ECO:0000256" key="18">
    <source>
        <dbReference type="ARBA" id="ARBA00043210"/>
    </source>
</evidence>
<evidence type="ECO:0000256" key="6">
    <source>
        <dbReference type="ARBA" id="ARBA00022703"/>
    </source>
</evidence>
<dbReference type="PANTHER" id="PTHR12418:SF19">
    <property type="entry name" value="ACYL-COENZYME A THIOESTERASE THEM4"/>
    <property type="match status" value="1"/>
</dbReference>
<evidence type="ECO:0000256" key="3">
    <source>
        <dbReference type="ARBA" id="ARBA00004632"/>
    </source>
</evidence>
<keyword evidence="5" id="KW-0963">Cytoplasm</keyword>
<evidence type="ECO:0000256" key="11">
    <source>
        <dbReference type="ARBA" id="ARBA00023136"/>
    </source>
</evidence>
<dbReference type="Proteomes" id="UP000249340">
    <property type="component" value="Chromosome"/>
</dbReference>
<comment type="catalytic activity">
    <reaction evidence="23">
        <text>tetradecanoyl-CoA + H2O = tetradecanoate + CoA + H(+)</text>
        <dbReference type="Rhea" id="RHEA:40119"/>
        <dbReference type="ChEBI" id="CHEBI:15377"/>
        <dbReference type="ChEBI" id="CHEBI:15378"/>
        <dbReference type="ChEBI" id="CHEBI:30807"/>
        <dbReference type="ChEBI" id="CHEBI:57287"/>
        <dbReference type="ChEBI" id="CHEBI:57385"/>
    </reaction>
    <physiologicalReaction direction="left-to-right" evidence="23">
        <dbReference type="Rhea" id="RHEA:40120"/>
    </physiologicalReaction>
</comment>
<comment type="catalytic activity">
    <reaction evidence="22">
        <text>dodecanoyl-CoA + H2O = dodecanoate + CoA + H(+)</text>
        <dbReference type="Rhea" id="RHEA:30135"/>
        <dbReference type="ChEBI" id="CHEBI:15377"/>
        <dbReference type="ChEBI" id="CHEBI:15378"/>
        <dbReference type="ChEBI" id="CHEBI:18262"/>
        <dbReference type="ChEBI" id="CHEBI:57287"/>
        <dbReference type="ChEBI" id="CHEBI:57375"/>
    </reaction>
    <physiologicalReaction direction="left-to-right" evidence="22">
        <dbReference type="Rhea" id="RHEA:30136"/>
    </physiologicalReaction>
</comment>
<name>A0A345T1I0_9ACTN</name>
<evidence type="ECO:0000256" key="13">
    <source>
        <dbReference type="ARBA" id="ARBA00035852"/>
    </source>
</evidence>
<dbReference type="Pfam" id="PF03061">
    <property type="entry name" value="4HBT"/>
    <property type="match status" value="1"/>
</dbReference>
<dbReference type="KEGG" id="stri:C7M71_022945"/>
<evidence type="ECO:0000259" key="25">
    <source>
        <dbReference type="Pfam" id="PF03061"/>
    </source>
</evidence>
<evidence type="ECO:0000256" key="9">
    <source>
        <dbReference type="ARBA" id="ARBA00022946"/>
    </source>
</evidence>
<dbReference type="InterPro" id="IPR006683">
    <property type="entry name" value="Thioestr_dom"/>
</dbReference>
<dbReference type="GO" id="GO:0006631">
    <property type="term" value="P:fatty acid metabolic process"/>
    <property type="evidence" value="ECO:0007669"/>
    <property type="project" value="UniProtKB-KW"/>
</dbReference>
<evidence type="ECO:0000256" key="12">
    <source>
        <dbReference type="ARBA" id="ARBA00023273"/>
    </source>
</evidence>
<dbReference type="EMBL" id="CP031264">
    <property type="protein sequence ID" value="AXI79835.1"/>
    <property type="molecule type" value="Genomic_DNA"/>
</dbReference>
<organism evidence="26 27">
    <name type="scientific">Peterkaempfera bronchialis</name>
    <dbReference type="NCBI Taxonomy" id="2126346"/>
    <lineage>
        <taxon>Bacteria</taxon>
        <taxon>Bacillati</taxon>
        <taxon>Actinomycetota</taxon>
        <taxon>Actinomycetes</taxon>
        <taxon>Kitasatosporales</taxon>
        <taxon>Streptomycetaceae</taxon>
        <taxon>Peterkaempfera</taxon>
    </lineage>
</organism>
<gene>
    <name evidence="26" type="ORF">C7M71_022945</name>
</gene>
<keyword evidence="12" id="KW-0966">Cell projection</keyword>